<dbReference type="Proteomes" id="UP001466893">
    <property type="component" value="Chromosome"/>
</dbReference>
<dbReference type="EMBL" id="CP151800">
    <property type="protein sequence ID" value="WZV96359.1"/>
    <property type="molecule type" value="Genomic_DNA"/>
</dbReference>
<keyword evidence="2" id="KW-1185">Reference proteome</keyword>
<evidence type="ECO:0000313" key="1">
    <source>
        <dbReference type="EMBL" id="WZV96359.1"/>
    </source>
</evidence>
<dbReference type="RefSeq" id="WP_342320695.1">
    <property type="nucleotide sequence ID" value="NZ_CP151800.1"/>
</dbReference>
<gene>
    <name evidence="1" type="ORF">AAEY27_11720</name>
</gene>
<reference evidence="1 2" key="1">
    <citation type="submission" date="2024-04" db="EMBL/GenBank/DDBJ databases">
        <title>Kosakonia calanthae sp. nov., a halophilic bacterium isolated from leaves of Calanthe tiplacata.</title>
        <authorList>
            <person name="Wu P."/>
        </authorList>
    </citation>
    <scope>NUCLEOTIDE SEQUENCE [LARGE SCALE GENOMIC DNA]</scope>
    <source>
        <strain evidence="1 2">BYX6</strain>
    </source>
</reference>
<sequence>MSKIVVVLIPGRASEFLTVDDGETSVTWALVGIEGGATSSSIPIESYWCEGEEFYFVRVENIAGDELTTSTLH</sequence>
<protein>
    <submittedName>
        <fullName evidence="1">Uncharacterized protein</fullName>
    </submittedName>
</protein>
<proteinExistence type="predicted"/>
<evidence type="ECO:0000313" key="2">
    <source>
        <dbReference type="Proteomes" id="UP001466893"/>
    </source>
</evidence>
<accession>A0ABZ3AZQ5</accession>
<organism evidence="1 2">
    <name type="scientific">Kosakonia calanthes</name>
    <dbReference type="NCBI Taxonomy" id="3139408"/>
    <lineage>
        <taxon>Bacteria</taxon>
        <taxon>Pseudomonadati</taxon>
        <taxon>Pseudomonadota</taxon>
        <taxon>Gammaproteobacteria</taxon>
        <taxon>Enterobacterales</taxon>
        <taxon>Enterobacteriaceae</taxon>
        <taxon>Kosakonia</taxon>
    </lineage>
</organism>
<name>A0ABZ3AZQ5_9ENTR</name>